<accession>A0A1B7X884</accession>
<evidence type="ECO:0000313" key="2">
    <source>
        <dbReference type="EMBL" id="OBQ45557.1"/>
    </source>
</evidence>
<reference evidence="2 3" key="1">
    <citation type="submission" date="2015-09" db="EMBL/GenBank/DDBJ databases">
        <title>Aphanizomenon flos-aquae WA102.</title>
        <authorList>
            <person name="Driscoll C."/>
        </authorList>
    </citation>
    <scope>NUCLEOTIDE SEQUENCE [LARGE SCALE GENOMIC DNA]</scope>
    <source>
        <strain evidence="2">WA102</strain>
    </source>
</reference>
<sequence>MPDIKHKLIYPGVNWNKVEQRQNMRWSAKASHTTVVQSADPEKLEEFKKQRQAQGLNISKKKKGKKRRLNKEQRRARREAKAKLNPNSPIKTLEKNKAILEASPRVTAAGSFIIKPDPIVRPPHVVNKKKKKKPKPPRPDYSNMKRKRSEDDPFGGLPIKKKEQ</sequence>
<organism evidence="2 3">
    <name type="scientific">Aphanizomenon flos-aquae WA102</name>
    <dbReference type="NCBI Taxonomy" id="1710896"/>
    <lineage>
        <taxon>Bacteria</taxon>
        <taxon>Bacillati</taxon>
        <taxon>Cyanobacteriota</taxon>
        <taxon>Cyanophyceae</taxon>
        <taxon>Nostocales</taxon>
        <taxon>Aphanizomenonaceae</taxon>
        <taxon>Aphanizomenon</taxon>
    </lineage>
</organism>
<feature type="compositionally biased region" description="Polar residues" evidence="1">
    <location>
        <begin position="26"/>
        <end position="37"/>
    </location>
</feature>
<name>A0A1B7X884_APHFL</name>
<protein>
    <submittedName>
        <fullName evidence="2">Uncharacterized protein</fullName>
    </submittedName>
</protein>
<dbReference type="Proteomes" id="UP000092093">
    <property type="component" value="Unassembled WGS sequence"/>
</dbReference>
<comment type="caution">
    <text evidence="2">The sequence shown here is derived from an EMBL/GenBank/DDBJ whole genome shotgun (WGS) entry which is preliminary data.</text>
</comment>
<evidence type="ECO:0000313" key="3">
    <source>
        <dbReference type="Proteomes" id="UP000092093"/>
    </source>
</evidence>
<feature type="compositionally biased region" description="Basic and acidic residues" evidence="1">
    <location>
        <begin position="40"/>
        <end position="49"/>
    </location>
</feature>
<feature type="region of interest" description="Disordered" evidence="1">
    <location>
        <begin position="26"/>
        <end position="92"/>
    </location>
</feature>
<feature type="compositionally biased region" description="Basic residues" evidence="1">
    <location>
        <begin position="59"/>
        <end position="80"/>
    </location>
</feature>
<feature type="region of interest" description="Disordered" evidence="1">
    <location>
        <begin position="110"/>
        <end position="164"/>
    </location>
</feature>
<proteinExistence type="predicted"/>
<dbReference type="EMBL" id="LJOW01000002">
    <property type="protein sequence ID" value="OBQ45557.1"/>
    <property type="molecule type" value="Genomic_DNA"/>
</dbReference>
<feature type="compositionally biased region" description="Basic residues" evidence="1">
    <location>
        <begin position="126"/>
        <end position="136"/>
    </location>
</feature>
<dbReference type="AlphaFoldDB" id="A0A1B7X884"/>
<gene>
    <name evidence="2" type="ORF">AN484_00865</name>
</gene>
<evidence type="ECO:0000256" key="1">
    <source>
        <dbReference type="SAM" id="MobiDB-lite"/>
    </source>
</evidence>